<comment type="caution">
    <text evidence="4">The sequence shown here is derived from an EMBL/GenBank/DDBJ whole genome shotgun (WGS) entry which is preliminary data.</text>
</comment>
<keyword evidence="2" id="KW-0378">Hydrolase</keyword>
<comment type="similarity">
    <text evidence="1">Belongs to the isochorismatase family.</text>
</comment>
<evidence type="ECO:0000259" key="3">
    <source>
        <dbReference type="Pfam" id="PF00857"/>
    </source>
</evidence>
<dbReference type="InterPro" id="IPR000868">
    <property type="entry name" value="Isochorismatase-like_dom"/>
</dbReference>
<dbReference type="AlphaFoldDB" id="A0A2P5IFB6"/>
<dbReference type="InterPro" id="IPR036380">
    <property type="entry name" value="Isochorismatase-like_sf"/>
</dbReference>
<evidence type="ECO:0000256" key="2">
    <source>
        <dbReference type="ARBA" id="ARBA00022801"/>
    </source>
</evidence>
<dbReference type="OrthoDB" id="245563at2759"/>
<evidence type="ECO:0000313" key="4">
    <source>
        <dbReference type="EMBL" id="POS81195.1"/>
    </source>
</evidence>
<dbReference type="InParanoid" id="A0A2P5IFB6"/>
<dbReference type="Gene3D" id="3.40.50.850">
    <property type="entry name" value="Isochorismatase-like"/>
    <property type="match status" value="1"/>
</dbReference>
<organism evidence="4 5">
    <name type="scientific">Diaporthe helianthi</name>
    <dbReference type="NCBI Taxonomy" id="158607"/>
    <lineage>
        <taxon>Eukaryota</taxon>
        <taxon>Fungi</taxon>
        <taxon>Dikarya</taxon>
        <taxon>Ascomycota</taxon>
        <taxon>Pezizomycotina</taxon>
        <taxon>Sordariomycetes</taxon>
        <taxon>Sordariomycetidae</taxon>
        <taxon>Diaporthales</taxon>
        <taxon>Diaporthaceae</taxon>
        <taxon>Diaporthe</taxon>
    </lineage>
</organism>
<keyword evidence="5" id="KW-1185">Reference proteome</keyword>
<dbReference type="SUPFAM" id="SSF52499">
    <property type="entry name" value="Isochorismatase-like hydrolases"/>
    <property type="match status" value="1"/>
</dbReference>
<dbReference type="Pfam" id="PF00857">
    <property type="entry name" value="Isochorismatase"/>
    <property type="match status" value="1"/>
</dbReference>
<dbReference type="EMBL" id="MAVT02000016">
    <property type="protein sequence ID" value="POS81195.1"/>
    <property type="molecule type" value="Genomic_DNA"/>
</dbReference>
<dbReference type="PANTHER" id="PTHR43540:SF6">
    <property type="entry name" value="ISOCHORISMATASE-LIKE DOMAIN-CONTAINING PROTEIN"/>
    <property type="match status" value="1"/>
</dbReference>
<name>A0A2P5IFB6_DIAHE</name>
<reference evidence="4" key="1">
    <citation type="submission" date="2017-09" db="EMBL/GenBank/DDBJ databases">
        <title>Polyketide synthases of a Diaporthe helianthi virulent isolate.</title>
        <authorList>
            <person name="Baroncelli R."/>
        </authorList>
    </citation>
    <scope>NUCLEOTIDE SEQUENCE [LARGE SCALE GENOMIC DNA]</scope>
    <source>
        <strain evidence="4">7/96</strain>
    </source>
</reference>
<proteinExistence type="inferred from homology"/>
<dbReference type="PANTHER" id="PTHR43540">
    <property type="entry name" value="PEROXYUREIDOACRYLATE/UREIDOACRYLATE AMIDOHYDROLASE-RELATED"/>
    <property type="match status" value="1"/>
</dbReference>
<dbReference type="GO" id="GO:0016787">
    <property type="term" value="F:hydrolase activity"/>
    <property type="evidence" value="ECO:0007669"/>
    <property type="project" value="UniProtKB-KW"/>
</dbReference>
<dbReference type="InterPro" id="IPR050272">
    <property type="entry name" value="Isochorismatase-like_hydrls"/>
</dbReference>
<accession>A0A2P5IFB6</accession>
<feature type="domain" description="Isochorismatase-like" evidence="3">
    <location>
        <begin position="4"/>
        <end position="163"/>
    </location>
</feature>
<gene>
    <name evidence="4" type="ORF">DHEL01_v200406</name>
</gene>
<dbReference type="Proteomes" id="UP000094444">
    <property type="component" value="Unassembled WGS sequence"/>
</dbReference>
<evidence type="ECO:0000313" key="5">
    <source>
        <dbReference type="Proteomes" id="UP000094444"/>
    </source>
</evidence>
<protein>
    <recommendedName>
        <fullName evidence="3">Isochorismatase-like domain-containing protein</fullName>
    </recommendedName>
</protein>
<sequence>MTRSALFVIDIQRELADDPKAQIPHADRIRSAGEKILSAARDIVDQYRTAQKQSPSVIVFVQHEETPDRGTLVRDTEPWRLVFEPRRDVQEERLVAKTTQNTFESNPDLVDELKGEGITEIVAFGIQSECCVAATSRGALEAGFKVTVLRGAHSTYDTDSKSAVDIEREIEQQLRDKGADVVPWEDAVASWEQRRMISSYLIFSEL</sequence>
<evidence type="ECO:0000256" key="1">
    <source>
        <dbReference type="ARBA" id="ARBA00006336"/>
    </source>
</evidence>
<dbReference type="STRING" id="158607.A0A2P5IFB6"/>